<feature type="transmembrane region" description="Helical" evidence="7">
    <location>
        <begin position="266"/>
        <end position="288"/>
    </location>
</feature>
<feature type="transmembrane region" description="Helical" evidence="7">
    <location>
        <begin position="390"/>
        <end position="416"/>
    </location>
</feature>
<evidence type="ECO:0000256" key="7">
    <source>
        <dbReference type="SAM" id="Phobius"/>
    </source>
</evidence>
<organism evidence="8 9">
    <name type="scientific">Amycolatopsis rhizosphaerae</name>
    <dbReference type="NCBI Taxonomy" id="2053003"/>
    <lineage>
        <taxon>Bacteria</taxon>
        <taxon>Bacillati</taxon>
        <taxon>Actinomycetota</taxon>
        <taxon>Actinomycetes</taxon>
        <taxon>Pseudonocardiales</taxon>
        <taxon>Pseudonocardiaceae</taxon>
        <taxon>Amycolatopsis</taxon>
    </lineage>
</organism>
<accession>A0A558ARI5</accession>
<evidence type="ECO:0000256" key="6">
    <source>
        <dbReference type="SAM" id="MobiDB-lite"/>
    </source>
</evidence>
<dbReference type="PANTHER" id="PTHR45649">
    <property type="entry name" value="AMINO-ACID PERMEASE BAT1"/>
    <property type="match status" value="1"/>
</dbReference>
<dbReference type="GO" id="GO:0016020">
    <property type="term" value="C:membrane"/>
    <property type="evidence" value="ECO:0007669"/>
    <property type="project" value="UniProtKB-SubCell"/>
</dbReference>
<dbReference type="RefSeq" id="WP_144592413.1">
    <property type="nucleotide sequence ID" value="NZ_VJWX01000478.1"/>
</dbReference>
<evidence type="ECO:0000256" key="3">
    <source>
        <dbReference type="ARBA" id="ARBA00022692"/>
    </source>
</evidence>
<feature type="transmembrane region" description="Helical" evidence="7">
    <location>
        <begin position="109"/>
        <end position="135"/>
    </location>
</feature>
<feature type="transmembrane region" description="Helical" evidence="7">
    <location>
        <begin position="38"/>
        <end position="62"/>
    </location>
</feature>
<comment type="caution">
    <text evidence="8">The sequence shown here is derived from an EMBL/GenBank/DDBJ whole genome shotgun (WGS) entry which is preliminary data.</text>
</comment>
<evidence type="ECO:0000256" key="2">
    <source>
        <dbReference type="ARBA" id="ARBA00022448"/>
    </source>
</evidence>
<evidence type="ECO:0000256" key="4">
    <source>
        <dbReference type="ARBA" id="ARBA00022989"/>
    </source>
</evidence>
<feature type="transmembrane region" description="Helical" evidence="7">
    <location>
        <begin position="470"/>
        <end position="492"/>
    </location>
</feature>
<dbReference type="Gene3D" id="1.20.1740.10">
    <property type="entry name" value="Amino acid/polyamine transporter I"/>
    <property type="match status" value="1"/>
</dbReference>
<dbReference type="Proteomes" id="UP000320011">
    <property type="component" value="Unassembled WGS sequence"/>
</dbReference>
<evidence type="ECO:0000256" key="5">
    <source>
        <dbReference type="ARBA" id="ARBA00023136"/>
    </source>
</evidence>
<feature type="transmembrane region" description="Helical" evidence="7">
    <location>
        <begin position="155"/>
        <end position="178"/>
    </location>
</feature>
<gene>
    <name evidence="8" type="ORF">FNH05_31045</name>
</gene>
<dbReference type="Pfam" id="PF13520">
    <property type="entry name" value="AA_permease_2"/>
    <property type="match status" value="1"/>
</dbReference>
<dbReference type="PANTHER" id="PTHR45649:SF26">
    <property type="entry name" value="OS04G0435100 PROTEIN"/>
    <property type="match status" value="1"/>
</dbReference>
<evidence type="ECO:0000313" key="9">
    <source>
        <dbReference type="Proteomes" id="UP000320011"/>
    </source>
</evidence>
<protein>
    <submittedName>
        <fullName evidence="8">Amino acid permease</fullName>
    </submittedName>
</protein>
<dbReference type="PIRSF" id="PIRSF006060">
    <property type="entry name" value="AA_transporter"/>
    <property type="match status" value="1"/>
</dbReference>
<feature type="transmembrane region" description="Helical" evidence="7">
    <location>
        <begin position="364"/>
        <end position="384"/>
    </location>
</feature>
<comment type="subcellular location">
    <subcellularLocation>
        <location evidence="1">Membrane</location>
        <topology evidence="1">Multi-pass membrane protein</topology>
    </subcellularLocation>
</comment>
<feature type="transmembrane region" description="Helical" evidence="7">
    <location>
        <begin position="319"/>
        <end position="343"/>
    </location>
</feature>
<feature type="transmembrane region" description="Helical" evidence="7">
    <location>
        <begin position="226"/>
        <end position="245"/>
    </location>
</feature>
<feature type="transmembrane region" description="Helical" evidence="7">
    <location>
        <begin position="185"/>
        <end position="206"/>
    </location>
</feature>
<dbReference type="OrthoDB" id="8274074at2"/>
<feature type="region of interest" description="Disordered" evidence="6">
    <location>
        <begin position="1"/>
        <end position="21"/>
    </location>
</feature>
<reference evidence="8 9" key="1">
    <citation type="submission" date="2019-07" db="EMBL/GenBank/DDBJ databases">
        <authorList>
            <person name="Duangmal K."/>
            <person name="Teo W.F.A."/>
        </authorList>
    </citation>
    <scope>NUCLEOTIDE SEQUENCE [LARGE SCALE GENOMIC DNA]</scope>
    <source>
        <strain evidence="8 9">TBRC 6029</strain>
    </source>
</reference>
<keyword evidence="5 7" id="KW-0472">Membrane</keyword>
<dbReference type="InterPro" id="IPR002293">
    <property type="entry name" value="AA/rel_permease1"/>
</dbReference>
<dbReference type="AlphaFoldDB" id="A0A558ARI5"/>
<feature type="transmembrane region" description="Helical" evidence="7">
    <location>
        <begin position="428"/>
        <end position="450"/>
    </location>
</feature>
<keyword evidence="4 7" id="KW-1133">Transmembrane helix</keyword>
<sequence length="519" mass="54037">MSVTPVHPRTEPPGDAGDLSGFGYGQQLRRKIGSYGSFAAGFSFVSILTTVFQLFSFGFSFAGPAFVWTWPIVLGGQLLVALCFAELAARYPISGAIYQWASRLGGRGWGWTAGWLMIAAQMVTLAGAAIALQVVLPPVWSGFQLVGGDSSLTSVTGAANAVVLGVLLLGLTTAINAIGVRLMSVVNSVGVTCELVGVALLCVALFSHAERGPGVVLRTQGVGGHGYLWAFVVSGLMASYVLVGFDSAGELSEETRDPRRTTPRTILRAVLVSGLGGALMLLATVMSADSVDDGSLGDPARGLPYVLTSRLGDTLGRAFLVDVAIAVTVCTLAIQTAATRMVFSMARDRVLPFADGLAKVNPRTGTPVRSSVLVGVLAAALLLVNVGNAALFTTLASVCIMLLYLAYLMVTLPLLVRRLRGRLPAADGLFGLGRWGVVVNVLAVVWGAVMAVNLGWPRAEVFDPQGGHTYLQWFAPLFLGGALLVGALAYAVQARRSTATPVDTVDTVDAPALALGGAE</sequence>
<reference evidence="8 9" key="2">
    <citation type="submission" date="2019-08" db="EMBL/GenBank/DDBJ databases">
        <title>Amycolatopsis acidicola sp. nov., isolated from peat swamp forest soil.</title>
        <authorList>
            <person name="Srisuk N."/>
        </authorList>
    </citation>
    <scope>NUCLEOTIDE SEQUENCE [LARGE SCALE GENOMIC DNA]</scope>
    <source>
        <strain evidence="8 9">TBRC 6029</strain>
    </source>
</reference>
<proteinExistence type="predicted"/>
<keyword evidence="3 7" id="KW-0812">Transmembrane</keyword>
<keyword evidence="9" id="KW-1185">Reference proteome</keyword>
<feature type="transmembrane region" description="Helical" evidence="7">
    <location>
        <begin position="68"/>
        <end position="89"/>
    </location>
</feature>
<keyword evidence="2" id="KW-0813">Transport</keyword>
<evidence type="ECO:0000256" key="1">
    <source>
        <dbReference type="ARBA" id="ARBA00004141"/>
    </source>
</evidence>
<dbReference type="GO" id="GO:0022857">
    <property type="term" value="F:transmembrane transporter activity"/>
    <property type="evidence" value="ECO:0007669"/>
    <property type="project" value="InterPro"/>
</dbReference>
<dbReference type="EMBL" id="VJWX01000478">
    <property type="protein sequence ID" value="TVT26881.1"/>
    <property type="molecule type" value="Genomic_DNA"/>
</dbReference>
<evidence type="ECO:0000313" key="8">
    <source>
        <dbReference type="EMBL" id="TVT26881.1"/>
    </source>
</evidence>
<name>A0A558ARI5_9PSEU</name>